<keyword evidence="2" id="KW-1185">Reference proteome</keyword>
<gene>
    <name evidence="1" type="ORF">QFC22_006250</name>
</gene>
<protein>
    <submittedName>
        <fullName evidence="1">Uncharacterized protein</fullName>
    </submittedName>
</protein>
<evidence type="ECO:0000313" key="1">
    <source>
        <dbReference type="EMBL" id="KAJ9112503.1"/>
    </source>
</evidence>
<proteinExistence type="predicted"/>
<reference evidence="1" key="1">
    <citation type="submission" date="2023-04" db="EMBL/GenBank/DDBJ databases">
        <title>Draft Genome sequencing of Naganishia species isolated from polar environments using Oxford Nanopore Technology.</title>
        <authorList>
            <person name="Leo P."/>
            <person name="Venkateswaran K."/>
        </authorList>
    </citation>
    <scope>NUCLEOTIDE SEQUENCE</scope>
    <source>
        <strain evidence="1">MNA-CCFEE 5425</strain>
    </source>
</reference>
<dbReference type="EMBL" id="JASBWU010000025">
    <property type="protein sequence ID" value="KAJ9112503.1"/>
    <property type="molecule type" value="Genomic_DNA"/>
</dbReference>
<accession>A0ACC2WM69</accession>
<organism evidence="1 2">
    <name type="scientific">Naganishia vaughanmartiniae</name>
    <dbReference type="NCBI Taxonomy" id="1424756"/>
    <lineage>
        <taxon>Eukaryota</taxon>
        <taxon>Fungi</taxon>
        <taxon>Dikarya</taxon>
        <taxon>Basidiomycota</taxon>
        <taxon>Agaricomycotina</taxon>
        <taxon>Tremellomycetes</taxon>
        <taxon>Filobasidiales</taxon>
        <taxon>Filobasidiaceae</taxon>
        <taxon>Naganishia</taxon>
    </lineage>
</organism>
<dbReference type="Proteomes" id="UP001243375">
    <property type="component" value="Unassembled WGS sequence"/>
</dbReference>
<evidence type="ECO:0000313" key="2">
    <source>
        <dbReference type="Proteomes" id="UP001243375"/>
    </source>
</evidence>
<sequence length="669" mass="70349">MDVQDNKAGLSQGQGQLVTKPGWFIFPAAELAFATALAPCFVGACDVQAIIGFFQNYIEDSEAAIKQDVKALFNPWTSAVDNLSGAFAGLGNVTQQVGERVAQTEADVRKLLNDFCGTPEVCASNTLMALKSQGEMTRLAKQIAELNTIVTSATTSLHQIGDVIHAGSDAIDAVSDLGLSAIVQKVQEGSFRNLAELAGALKAAQHLPDIIKNVQQQGNGVLNVVNELKNKGPQFVDSVQKIVGQNWLADYQGSDAAAAQRLTQQVQKIQDLMMSLVPHATQLWAQATFLVDSLGSVSAARDLDVQLDLGLASYQRYTKGWFYMPCLTTGKQPYNLFGFKGSVDYPKFYPCKQKYNVPFPNQHIPYARLRMPGDSLLARLGGKLPSGSMTAITRVTAQASAADVTQTTSAAPSTIAAAQTTTSSFSVSSVDSTSSTSSSISSSTTSSTVVSTSNASESTSSVVTTDSTTAQQTTSPASTITAAPIRRDRRRPDLTRRQSDGEEDAPDVIPPDTSLSAALPSDVYTDSAQVEAASRETLPSTVLYFSTTIDGRPTTTQAGATPTGAPESTETVDDLASATELSFADSFELYTDLTTASLDSAMTTWQDVATVSIDTATPTLAGASATMQATAAASASVTAGAVAASGAERVSYTAWMQVICVLAGVRLMV</sequence>
<comment type="caution">
    <text evidence="1">The sequence shown here is derived from an EMBL/GenBank/DDBJ whole genome shotgun (WGS) entry which is preliminary data.</text>
</comment>
<name>A0ACC2WM69_9TREE</name>